<evidence type="ECO:0000313" key="5">
    <source>
        <dbReference type="Proteomes" id="UP000398389"/>
    </source>
</evidence>
<dbReference type="RefSeq" id="XP_031854929.1">
    <property type="nucleotide sequence ID" value="XM_031999038.1"/>
</dbReference>
<gene>
    <name evidence="4" type="ORF">SAPINGB_P004323</name>
</gene>
<dbReference type="InterPro" id="IPR039298">
    <property type="entry name" value="ACOT13"/>
</dbReference>
<dbReference type="GeneID" id="43583138"/>
<evidence type="ECO:0000256" key="2">
    <source>
        <dbReference type="ARBA" id="ARBA00022801"/>
    </source>
</evidence>
<dbReference type="CDD" id="cd03443">
    <property type="entry name" value="PaaI_thioesterase"/>
    <property type="match status" value="1"/>
</dbReference>
<comment type="similarity">
    <text evidence="1">Belongs to the thioesterase PaaI family.</text>
</comment>
<protein>
    <recommendedName>
        <fullName evidence="3">Thioesterase domain-containing protein</fullName>
    </recommendedName>
</protein>
<dbReference type="GO" id="GO:0047617">
    <property type="term" value="F:fatty acyl-CoA hydrolase activity"/>
    <property type="evidence" value="ECO:0007669"/>
    <property type="project" value="InterPro"/>
</dbReference>
<accession>A0A5E8BW93</accession>
<name>A0A5E8BW93_9ASCO</name>
<dbReference type="AlphaFoldDB" id="A0A5E8BW93"/>
<dbReference type="InterPro" id="IPR006683">
    <property type="entry name" value="Thioestr_dom"/>
</dbReference>
<dbReference type="Proteomes" id="UP000398389">
    <property type="component" value="Unassembled WGS sequence"/>
</dbReference>
<dbReference type="InterPro" id="IPR029069">
    <property type="entry name" value="HotDog_dom_sf"/>
</dbReference>
<dbReference type="EMBL" id="CABVLU010000003">
    <property type="protein sequence ID" value="VVT54909.1"/>
    <property type="molecule type" value="Genomic_DNA"/>
</dbReference>
<keyword evidence="5" id="KW-1185">Reference proteome</keyword>
<dbReference type="SUPFAM" id="SSF54637">
    <property type="entry name" value="Thioesterase/thiol ester dehydrase-isomerase"/>
    <property type="match status" value="1"/>
</dbReference>
<dbReference type="PANTHER" id="PTHR21660:SF1">
    <property type="entry name" value="ACYL-COENZYME A THIOESTERASE 13"/>
    <property type="match status" value="1"/>
</dbReference>
<dbReference type="Pfam" id="PF03061">
    <property type="entry name" value="4HBT"/>
    <property type="match status" value="1"/>
</dbReference>
<evidence type="ECO:0000259" key="3">
    <source>
        <dbReference type="Pfam" id="PF03061"/>
    </source>
</evidence>
<keyword evidence="2" id="KW-0378">Hydrolase</keyword>
<evidence type="ECO:0000256" key="1">
    <source>
        <dbReference type="ARBA" id="ARBA00008324"/>
    </source>
</evidence>
<reference evidence="4 5" key="1">
    <citation type="submission" date="2019-09" db="EMBL/GenBank/DDBJ databases">
        <authorList>
            <person name="Brejova B."/>
        </authorList>
    </citation>
    <scope>NUCLEOTIDE SEQUENCE [LARGE SCALE GENOMIC DNA]</scope>
</reference>
<evidence type="ECO:0000313" key="4">
    <source>
        <dbReference type="EMBL" id="VVT54909.1"/>
    </source>
</evidence>
<proteinExistence type="inferred from homology"/>
<organism evidence="4 5">
    <name type="scientific">Magnusiomyces paraingens</name>
    <dbReference type="NCBI Taxonomy" id="2606893"/>
    <lineage>
        <taxon>Eukaryota</taxon>
        <taxon>Fungi</taxon>
        <taxon>Dikarya</taxon>
        <taxon>Ascomycota</taxon>
        <taxon>Saccharomycotina</taxon>
        <taxon>Dipodascomycetes</taxon>
        <taxon>Dipodascales</taxon>
        <taxon>Dipodascaceae</taxon>
        <taxon>Magnusiomyces</taxon>
    </lineage>
</organism>
<dbReference type="OrthoDB" id="2831072at2759"/>
<sequence>MEKLASLRPGSNRADRVNLFINGTPLISNSSEPMSAWGAKTSEAAQCISCEDLSGDPQSKYLLRAEFEMTVTREMLNPRGTMHGGFQVTLFDNLSSFAVAGFDRYWEGYSDEEKTIDIFVPIKRVAKMMGVSRTLTATFLRAVSEGDLVKMEVFVVAETKTFTVITGRVYDKQGRVATEFFHDKVKVAARI</sequence>
<feature type="domain" description="Thioesterase" evidence="3">
    <location>
        <begin position="80"/>
        <end position="177"/>
    </location>
</feature>
<dbReference type="Gene3D" id="3.10.129.10">
    <property type="entry name" value="Hotdog Thioesterase"/>
    <property type="match status" value="1"/>
</dbReference>
<dbReference type="PANTHER" id="PTHR21660">
    <property type="entry name" value="THIOESTERASE SUPERFAMILY MEMBER-RELATED"/>
    <property type="match status" value="1"/>
</dbReference>